<dbReference type="AlphaFoldDB" id="A0A9N9HX47"/>
<sequence length="60" mass="7216">SIHDKINNWINSNEIKQQFEKLEKLKEIQIKSNTEWIPFNRLTNIIIIRKDGFITVYKAT</sequence>
<gene>
    <name evidence="1" type="ORF">RFULGI_LOCUS10808</name>
</gene>
<name>A0A9N9HX47_9GLOM</name>
<keyword evidence="2" id="KW-1185">Reference proteome</keyword>
<feature type="non-terminal residue" evidence="1">
    <location>
        <position position="1"/>
    </location>
</feature>
<organism evidence="1 2">
    <name type="scientific">Racocetra fulgida</name>
    <dbReference type="NCBI Taxonomy" id="60492"/>
    <lineage>
        <taxon>Eukaryota</taxon>
        <taxon>Fungi</taxon>
        <taxon>Fungi incertae sedis</taxon>
        <taxon>Mucoromycota</taxon>
        <taxon>Glomeromycotina</taxon>
        <taxon>Glomeromycetes</taxon>
        <taxon>Diversisporales</taxon>
        <taxon>Gigasporaceae</taxon>
        <taxon>Racocetra</taxon>
    </lineage>
</organism>
<protein>
    <submittedName>
        <fullName evidence="1">6030_t:CDS:1</fullName>
    </submittedName>
</protein>
<accession>A0A9N9HX47</accession>
<dbReference type="EMBL" id="CAJVPZ010022143">
    <property type="protein sequence ID" value="CAG8710432.1"/>
    <property type="molecule type" value="Genomic_DNA"/>
</dbReference>
<evidence type="ECO:0000313" key="1">
    <source>
        <dbReference type="EMBL" id="CAG8710432.1"/>
    </source>
</evidence>
<comment type="caution">
    <text evidence="1">The sequence shown here is derived from an EMBL/GenBank/DDBJ whole genome shotgun (WGS) entry which is preliminary data.</text>
</comment>
<reference evidence="1" key="1">
    <citation type="submission" date="2021-06" db="EMBL/GenBank/DDBJ databases">
        <authorList>
            <person name="Kallberg Y."/>
            <person name="Tangrot J."/>
            <person name="Rosling A."/>
        </authorList>
    </citation>
    <scope>NUCLEOTIDE SEQUENCE</scope>
    <source>
        <strain evidence="1">IN212</strain>
    </source>
</reference>
<feature type="non-terminal residue" evidence="1">
    <location>
        <position position="60"/>
    </location>
</feature>
<proteinExistence type="predicted"/>
<evidence type="ECO:0000313" key="2">
    <source>
        <dbReference type="Proteomes" id="UP000789396"/>
    </source>
</evidence>
<dbReference type="Proteomes" id="UP000789396">
    <property type="component" value="Unassembled WGS sequence"/>
</dbReference>